<evidence type="ECO:0000256" key="2">
    <source>
        <dbReference type="SAM" id="Phobius"/>
    </source>
</evidence>
<dbReference type="AlphaFoldDB" id="A0A1E3NSX2"/>
<keyword evidence="2" id="KW-1133">Transmembrane helix</keyword>
<feature type="transmembrane region" description="Helical" evidence="2">
    <location>
        <begin position="96"/>
        <end position="117"/>
    </location>
</feature>
<evidence type="ECO:0000256" key="1">
    <source>
        <dbReference type="SAM" id="MobiDB-lite"/>
    </source>
</evidence>
<dbReference type="GeneID" id="30181807"/>
<accession>A0A1E3NSX2</accession>
<keyword evidence="4" id="KW-1185">Reference proteome</keyword>
<gene>
    <name evidence="3" type="ORF">PICMEDRAFT_9681</name>
</gene>
<feature type="region of interest" description="Disordered" evidence="1">
    <location>
        <begin position="239"/>
        <end position="290"/>
    </location>
</feature>
<evidence type="ECO:0000313" key="3">
    <source>
        <dbReference type="EMBL" id="ODQ49201.1"/>
    </source>
</evidence>
<keyword evidence="2" id="KW-0472">Membrane</keyword>
<name>A0A1E3NSX2_9ASCO</name>
<protein>
    <submittedName>
        <fullName evidence="3">Uncharacterized protein</fullName>
    </submittedName>
</protein>
<sequence>MPYLELGRKSETFSESAPLGQSLVFEHKFPGLAEAPSPINDQKDDGAIVLSVDHFSGPPKTLADTDPSVLKSSSNEDVVMVVPTALNPNKEVTIGIIFLVVSLVFLLIFAFFVYVGYVQYKALLSTKGNDLMDLEGSAETIVVEKPRMNGKIDYKNLNFSTNSKEHQFRESGGSKASEPKPSLMSKSVIVGKLPEPQGSHLKQTYFKPPKLTSRLNKIGEYSEDSLLNDLREKHEIDTSMGHDTPYSFGTPKQRKAFKPPFGNGNKSENSMEKRIERKSERRPDRAPKMALEKKAEKKILSSHVSQMLNKYRKESQGLGAFINDVEKADPGSTFHRERIEKHKPNPQKKITYSIKELVKLEPVDVYQMFEYSYDDGDLLVTDLIFPSIPVLKNNLSMNEIEKILTEIRIGLLSRKTDSVTKVIELFIFITFSFGIKTYANPKVFTLPYGILVDTMIQFDLVSQIPEQLSLVMQSGFVETIILYCINCWKFDKINDGRIQQFFEVWNTKPYIPTKLKLYKFIVTLLLQGYRSSLLKEVLIFFSIPPSPHLLQNIITEALKNETPPDIHDLLQYLRRQLQEEHYNCCSNTEKWRHWEFTTAGMKNSPSVNEQFESSMYKIPGNKYESLTNVNFSNEENIKRQPQKTRNALSDNKCIEALNNANSFQVSKENKLFIGENISKLSLQPESIKMYSSSGELPGSLIASPIHSSPKNL</sequence>
<proteinExistence type="predicted"/>
<dbReference type="Proteomes" id="UP000094455">
    <property type="component" value="Unassembled WGS sequence"/>
</dbReference>
<reference evidence="3 4" key="1">
    <citation type="journal article" date="2016" name="Proc. Natl. Acad. Sci. U.S.A.">
        <title>Comparative genomics of biotechnologically important yeasts.</title>
        <authorList>
            <person name="Riley R."/>
            <person name="Haridas S."/>
            <person name="Wolfe K.H."/>
            <person name="Lopes M.R."/>
            <person name="Hittinger C.T."/>
            <person name="Goeker M."/>
            <person name="Salamov A.A."/>
            <person name="Wisecaver J.H."/>
            <person name="Long T.M."/>
            <person name="Calvey C.H."/>
            <person name="Aerts A.L."/>
            <person name="Barry K.W."/>
            <person name="Choi C."/>
            <person name="Clum A."/>
            <person name="Coughlan A.Y."/>
            <person name="Deshpande S."/>
            <person name="Douglass A.P."/>
            <person name="Hanson S.J."/>
            <person name="Klenk H.-P."/>
            <person name="LaButti K.M."/>
            <person name="Lapidus A."/>
            <person name="Lindquist E.A."/>
            <person name="Lipzen A.M."/>
            <person name="Meier-Kolthoff J.P."/>
            <person name="Ohm R.A."/>
            <person name="Otillar R.P."/>
            <person name="Pangilinan J.L."/>
            <person name="Peng Y."/>
            <person name="Rokas A."/>
            <person name="Rosa C.A."/>
            <person name="Scheuner C."/>
            <person name="Sibirny A.A."/>
            <person name="Slot J.C."/>
            <person name="Stielow J.B."/>
            <person name="Sun H."/>
            <person name="Kurtzman C.P."/>
            <person name="Blackwell M."/>
            <person name="Grigoriev I.V."/>
            <person name="Jeffries T.W."/>
        </authorList>
    </citation>
    <scope>NUCLEOTIDE SEQUENCE [LARGE SCALE GENOMIC DNA]</scope>
    <source>
        <strain evidence="3 4">NRRL Y-2026</strain>
    </source>
</reference>
<dbReference type="RefSeq" id="XP_019020314.1">
    <property type="nucleotide sequence ID" value="XM_019165120.1"/>
</dbReference>
<dbReference type="OrthoDB" id="3990816at2759"/>
<evidence type="ECO:0000313" key="4">
    <source>
        <dbReference type="Proteomes" id="UP000094455"/>
    </source>
</evidence>
<dbReference type="EMBL" id="KV454001">
    <property type="protein sequence ID" value="ODQ49201.1"/>
    <property type="molecule type" value="Genomic_DNA"/>
</dbReference>
<organism evidence="3 4">
    <name type="scientific">Pichia membranifaciens NRRL Y-2026</name>
    <dbReference type="NCBI Taxonomy" id="763406"/>
    <lineage>
        <taxon>Eukaryota</taxon>
        <taxon>Fungi</taxon>
        <taxon>Dikarya</taxon>
        <taxon>Ascomycota</taxon>
        <taxon>Saccharomycotina</taxon>
        <taxon>Pichiomycetes</taxon>
        <taxon>Pichiales</taxon>
        <taxon>Pichiaceae</taxon>
        <taxon>Pichia</taxon>
    </lineage>
</organism>
<keyword evidence="2" id="KW-0812">Transmembrane</keyword>
<feature type="compositionally biased region" description="Basic and acidic residues" evidence="1">
    <location>
        <begin position="269"/>
        <end position="290"/>
    </location>
</feature>